<dbReference type="AlphaFoldDB" id="A0A9D4JF94"/>
<sequence>MRSLKSTDGLIRRSGVIEVIEEVQNLWILSAPVIPEYNRPGLHYKYTTQRLN</sequence>
<protein>
    <submittedName>
        <fullName evidence="1">Uncharacterized protein</fullName>
    </submittedName>
</protein>
<dbReference type="Proteomes" id="UP000828390">
    <property type="component" value="Unassembled WGS sequence"/>
</dbReference>
<comment type="caution">
    <text evidence="1">The sequence shown here is derived from an EMBL/GenBank/DDBJ whole genome shotgun (WGS) entry which is preliminary data.</text>
</comment>
<reference evidence="1" key="2">
    <citation type="submission" date="2020-11" db="EMBL/GenBank/DDBJ databases">
        <authorList>
            <person name="McCartney M.A."/>
            <person name="Auch B."/>
            <person name="Kono T."/>
            <person name="Mallez S."/>
            <person name="Becker A."/>
            <person name="Gohl D.M."/>
            <person name="Silverstein K.A.T."/>
            <person name="Koren S."/>
            <person name="Bechman K.B."/>
            <person name="Herman A."/>
            <person name="Abrahante J.E."/>
            <person name="Garbe J."/>
        </authorList>
    </citation>
    <scope>NUCLEOTIDE SEQUENCE</scope>
    <source>
        <strain evidence="1">Duluth1</strain>
        <tissue evidence="1">Whole animal</tissue>
    </source>
</reference>
<evidence type="ECO:0000313" key="1">
    <source>
        <dbReference type="EMBL" id="KAH3810621.1"/>
    </source>
</evidence>
<gene>
    <name evidence="1" type="ORF">DPMN_139015</name>
</gene>
<reference evidence="1" key="1">
    <citation type="journal article" date="2019" name="bioRxiv">
        <title>The Genome of the Zebra Mussel, Dreissena polymorpha: A Resource for Invasive Species Research.</title>
        <authorList>
            <person name="McCartney M.A."/>
            <person name="Auch B."/>
            <person name="Kono T."/>
            <person name="Mallez S."/>
            <person name="Zhang Y."/>
            <person name="Obille A."/>
            <person name="Becker A."/>
            <person name="Abrahante J.E."/>
            <person name="Garbe J."/>
            <person name="Badalamenti J.P."/>
            <person name="Herman A."/>
            <person name="Mangelson H."/>
            <person name="Liachko I."/>
            <person name="Sullivan S."/>
            <person name="Sone E.D."/>
            <person name="Koren S."/>
            <person name="Silverstein K.A.T."/>
            <person name="Beckman K.B."/>
            <person name="Gohl D.M."/>
        </authorList>
    </citation>
    <scope>NUCLEOTIDE SEQUENCE</scope>
    <source>
        <strain evidence="1">Duluth1</strain>
        <tissue evidence="1">Whole animal</tissue>
    </source>
</reference>
<evidence type="ECO:0000313" key="2">
    <source>
        <dbReference type="Proteomes" id="UP000828390"/>
    </source>
</evidence>
<name>A0A9D4JF94_DREPO</name>
<accession>A0A9D4JF94</accession>
<dbReference type="EMBL" id="JAIWYP010000006">
    <property type="protein sequence ID" value="KAH3810621.1"/>
    <property type="molecule type" value="Genomic_DNA"/>
</dbReference>
<proteinExistence type="predicted"/>
<organism evidence="1 2">
    <name type="scientific">Dreissena polymorpha</name>
    <name type="common">Zebra mussel</name>
    <name type="synonym">Mytilus polymorpha</name>
    <dbReference type="NCBI Taxonomy" id="45954"/>
    <lineage>
        <taxon>Eukaryota</taxon>
        <taxon>Metazoa</taxon>
        <taxon>Spiralia</taxon>
        <taxon>Lophotrochozoa</taxon>
        <taxon>Mollusca</taxon>
        <taxon>Bivalvia</taxon>
        <taxon>Autobranchia</taxon>
        <taxon>Heteroconchia</taxon>
        <taxon>Euheterodonta</taxon>
        <taxon>Imparidentia</taxon>
        <taxon>Neoheterodontei</taxon>
        <taxon>Myida</taxon>
        <taxon>Dreissenoidea</taxon>
        <taxon>Dreissenidae</taxon>
        <taxon>Dreissena</taxon>
    </lineage>
</organism>
<keyword evidence="2" id="KW-1185">Reference proteome</keyword>